<name>A0A1R3FUM1_9ROSI</name>
<organism evidence="2 3">
    <name type="scientific">Corchorus olitorius</name>
    <dbReference type="NCBI Taxonomy" id="93759"/>
    <lineage>
        <taxon>Eukaryota</taxon>
        <taxon>Viridiplantae</taxon>
        <taxon>Streptophyta</taxon>
        <taxon>Embryophyta</taxon>
        <taxon>Tracheophyta</taxon>
        <taxon>Spermatophyta</taxon>
        <taxon>Magnoliopsida</taxon>
        <taxon>eudicotyledons</taxon>
        <taxon>Gunneridae</taxon>
        <taxon>Pentapetalae</taxon>
        <taxon>rosids</taxon>
        <taxon>malvids</taxon>
        <taxon>Malvales</taxon>
        <taxon>Malvaceae</taxon>
        <taxon>Grewioideae</taxon>
        <taxon>Apeibeae</taxon>
        <taxon>Corchorus</taxon>
    </lineage>
</organism>
<dbReference type="PANTHER" id="PTHR35546:SF134">
    <property type="entry name" value="F-BOX ASSOCIATED DOMAIN-CONTAINING PROTEIN"/>
    <property type="match status" value="1"/>
</dbReference>
<dbReference type="Pfam" id="PF07734">
    <property type="entry name" value="FBA_1"/>
    <property type="match status" value="1"/>
</dbReference>
<dbReference type="Proteomes" id="UP000187203">
    <property type="component" value="Unassembled WGS sequence"/>
</dbReference>
<feature type="domain" description="F-box associated beta-propeller type 1" evidence="1">
    <location>
        <begin position="18"/>
        <end position="139"/>
    </location>
</feature>
<evidence type="ECO:0000259" key="1">
    <source>
        <dbReference type="Pfam" id="PF07734"/>
    </source>
</evidence>
<dbReference type="PANTHER" id="PTHR35546">
    <property type="entry name" value="F-BOX PROTEIN INTERACTION DOMAIN PROTEIN-RELATED"/>
    <property type="match status" value="1"/>
</dbReference>
<accession>A0A1R3FUM1</accession>
<evidence type="ECO:0000313" key="2">
    <source>
        <dbReference type="EMBL" id="OMO49440.1"/>
    </source>
</evidence>
<dbReference type="InterPro" id="IPR055290">
    <property type="entry name" value="At3g26010-like"/>
</dbReference>
<keyword evidence="3" id="KW-1185">Reference proteome</keyword>
<reference evidence="3" key="1">
    <citation type="submission" date="2013-09" db="EMBL/GenBank/DDBJ databases">
        <title>Corchorus olitorius genome sequencing.</title>
        <authorList>
            <person name="Alam M."/>
            <person name="Haque M.S."/>
            <person name="Islam M.S."/>
            <person name="Emdad E.M."/>
            <person name="Islam M.M."/>
            <person name="Ahmed B."/>
            <person name="Halim A."/>
            <person name="Hossen Q.M.M."/>
            <person name="Hossain M.Z."/>
            <person name="Ahmed R."/>
            <person name="Khan M.M."/>
            <person name="Islam R."/>
            <person name="Rashid M.M."/>
            <person name="Khan S.A."/>
            <person name="Rahman M.S."/>
            <person name="Alam M."/>
            <person name="Yahiya A.S."/>
            <person name="Khan M.S."/>
            <person name="Azam M.S."/>
            <person name="Haque T."/>
            <person name="Lashkar M.Z.H."/>
            <person name="Akhand A.I."/>
            <person name="Morshed G."/>
            <person name="Roy S."/>
            <person name="Uddin K.S."/>
            <person name="Rabeya T."/>
            <person name="Hossain A.S."/>
            <person name="Chowdhury A."/>
            <person name="Snigdha A.R."/>
            <person name="Mortoza M.S."/>
            <person name="Matin S.A."/>
            <person name="Hoque S.M.E."/>
            <person name="Islam M.K."/>
            <person name="Roy D.K."/>
            <person name="Haider R."/>
            <person name="Moosa M.M."/>
            <person name="Elias S.M."/>
            <person name="Hasan A.M."/>
            <person name="Jahan S."/>
            <person name="Shafiuddin M."/>
            <person name="Mahmood N."/>
            <person name="Shommy N.S."/>
        </authorList>
    </citation>
    <scope>NUCLEOTIDE SEQUENCE [LARGE SCALE GENOMIC DNA]</scope>
    <source>
        <strain evidence="3">cv. O-4</strain>
    </source>
</reference>
<dbReference type="InterPro" id="IPR006527">
    <property type="entry name" value="F-box-assoc_dom_typ1"/>
</dbReference>
<sequence>MVPLNNQCSKALPLDFASVRIEQSCNGLFLCRSFHNADDCFIYFVCNPTTKKLRKFSFSLESRLYAVNLAYDPLKSVHYKVIAIRRSVGVAREFEINIYSSKTNSWAVKVVTFTGKKPKFEAFALDHFCNGAIHWNRRANPWEPWDPWASDSVSWYFHVENECINKMAMPSWNYMAPHESAIESSRYLGESCGYLHLGVAYEPPYFHLNIFEMASNYTWFLKFRLDLETVVEAFPEIDLNSEIGNHPMNALCVIRSDKDDQVFKLVAVLDWTIAIFHDMNDKTCTKLCDLKPCSRPHRSCCDPDLDTFPVFQYFETLACV</sequence>
<dbReference type="STRING" id="93759.A0A1R3FUM1"/>
<protein>
    <recommendedName>
        <fullName evidence="1">F-box associated beta-propeller type 1 domain-containing protein</fullName>
    </recommendedName>
</protein>
<proteinExistence type="predicted"/>
<gene>
    <name evidence="2" type="ORF">COLO4_38552</name>
</gene>
<dbReference type="OrthoDB" id="1848451at2759"/>
<comment type="caution">
    <text evidence="2">The sequence shown here is derived from an EMBL/GenBank/DDBJ whole genome shotgun (WGS) entry which is preliminary data.</text>
</comment>
<dbReference type="AlphaFoldDB" id="A0A1R3FUM1"/>
<dbReference type="EMBL" id="AWUE01024878">
    <property type="protein sequence ID" value="OMO49440.1"/>
    <property type="molecule type" value="Genomic_DNA"/>
</dbReference>
<evidence type="ECO:0000313" key="3">
    <source>
        <dbReference type="Proteomes" id="UP000187203"/>
    </source>
</evidence>